<gene>
    <name evidence="2" type="ORF">CUS_6357</name>
</gene>
<reference evidence="2 3" key="1">
    <citation type="submission" date="2011-02" db="EMBL/GenBank/DDBJ databases">
        <authorList>
            <person name="Nelson K.E."/>
            <person name="Sutton G."/>
            <person name="Torralba M."/>
            <person name="Durkin S."/>
            <person name="Harkins D."/>
            <person name="Montgomery R."/>
            <person name="Ziemer C."/>
            <person name="Klaassens E."/>
            <person name="Ocuiv P."/>
            <person name="Morrison M."/>
        </authorList>
    </citation>
    <scope>NUCLEOTIDE SEQUENCE [LARGE SCALE GENOMIC DNA]</scope>
    <source>
        <strain evidence="2 3">8</strain>
    </source>
</reference>
<evidence type="ECO:0000313" key="3">
    <source>
        <dbReference type="Proteomes" id="UP000004259"/>
    </source>
</evidence>
<dbReference type="Pfam" id="PF13182">
    <property type="entry name" value="DUF4007"/>
    <property type="match status" value="1"/>
</dbReference>
<dbReference type="OrthoDB" id="747541at2"/>
<name>E9SGD8_RUMAL</name>
<feature type="domain" description="DUF4007" evidence="1">
    <location>
        <begin position="3"/>
        <end position="289"/>
    </location>
</feature>
<keyword evidence="3" id="KW-1185">Reference proteome</keyword>
<dbReference type="EMBL" id="ADKM02000123">
    <property type="protein sequence ID" value="EGC01696.1"/>
    <property type="molecule type" value="Genomic_DNA"/>
</dbReference>
<protein>
    <recommendedName>
        <fullName evidence="1">DUF4007 domain-containing protein</fullName>
    </recommendedName>
</protein>
<comment type="caution">
    <text evidence="2">The sequence shown here is derived from an EMBL/GenBank/DDBJ whole genome shotgun (WGS) entry which is preliminary data.</text>
</comment>
<dbReference type="RefSeq" id="WP_002852558.1">
    <property type="nucleotide sequence ID" value="NZ_ADKM02000123.1"/>
</dbReference>
<evidence type="ECO:0000259" key="1">
    <source>
        <dbReference type="Pfam" id="PF13182"/>
    </source>
</evidence>
<sequence>MKFRGHETFSIRKGWLNKGIKNIEKCPGVFLGDAGNPMDVLGIGANMVKSLRYWMLATGIASEPLSGHRVQTLTELGKTIYDNDPYFEESGSLCLIHYELACNEEIATSWFVFHNAFDCIEFSEDDFQISIRKYVRMNPERNIPGERSISDDFKCLINTYNHKQIKAVIDPEDNIESPLTELGLIEYLYNKNNERIYKKVMIKEEVLPDLISLAIIIKNSNGNRELKIASLIKDDKCLGKAFNLDMIRIINILYRLEKAGYVKVIRTAGLDVVEITTEMSYTDCIKLYYEKLNQI</sequence>
<dbReference type="AlphaFoldDB" id="E9SGD8"/>
<evidence type="ECO:0000313" key="2">
    <source>
        <dbReference type="EMBL" id="EGC01696.1"/>
    </source>
</evidence>
<dbReference type="Proteomes" id="UP000004259">
    <property type="component" value="Unassembled WGS sequence"/>
</dbReference>
<dbReference type="InterPro" id="IPR025248">
    <property type="entry name" value="DUF4007"/>
</dbReference>
<accession>E9SGD8</accession>
<dbReference type="eggNOG" id="ENOG502ZB1P">
    <property type="taxonomic scope" value="Bacteria"/>
</dbReference>
<organism evidence="2 3">
    <name type="scientific">Ruminococcus albus 8</name>
    <dbReference type="NCBI Taxonomy" id="246199"/>
    <lineage>
        <taxon>Bacteria</taxon>
        <taxon>Bacillati</taxon>
        <taxon>Bacillota</taxon>
        <taxon>Clostridia</taxon>
        <taxon>Eubacteriales</taxon>
        <taxon>Oscillospiraceae</taxon>
        <taxon>Ruminococcus</taxon>
    </lineage>
</organism>
<dbReference type="STRING" id="246199.CUS_6357"/>
<proteinExistence type="predicted"/>